<keyword evidence="3" id="KW-1185">Reference proteome</keyword>
<feature type="compositionally biased region" description="Polar residues" evidence="1">
    <location>
        <begin position="102"/>
        <end position="111"/>
    </location>
</feature>
<proteinExistence type="predicted"/>
<feature type="compositionally biased region" description="Low complexity" evidence="1">
    <location>
        <begin position="22"/>
        <end position="32"/>
    </location>
</feature>
<gene>
    <name evidence="2" type="ORF">TPAB3V08_LOCUS10860</name>
</gene>
<organism evidence="2 3">
    <name type="scientific">Timema podura</name>
    <name type="common">Walking stick</name>
    <dbReference type="NCBI Taxonomy" id="61482"/>
    <lineage>
        <taxon>Eukaryota</taxon>
        <taxon>Metazoa</taxon>
        <taxon>Ecdysozoa</taxon>
        <taxon>Arthropoda</taxon>
        <taxon>Hexapoda</taxon>
        <taxon>Insecta</taxon>
        <taxon>Pterygota</taxon>
        <taxon>Neoptera</taxon>
        <taxon>Polyneoptera</taxon>
        <taxon>Phasmatodea</taxon>
        <taxon>Timematodea</taxon>
        <taxon>Timematoidea</taxon>
        <taxon>Timematidae</taxon>
        <taxon>Timema</taxon>
    </lineage>
</organism>
<protein>
    <submittedName>
        <fullName evidence="2">Uncharacterized protein</fullName>
    </submittedName>
</protein>
<name>A0ABN7P7V4_TIMPD</name>
<feature type="non-terminal residue" evidence="2">
    <location>
        <position position="132"/>
    </location>
</feature>
<comment type="caution">
    <text evidence="2">The sequence shown here is derived from an EMBL/GenBank/DDBJ whole genome shotgun (WGS) entry which is preliminary data.</text>
</comment>
<sequence>MGTPSTTSSGYGSQAVSITNLSSEDSMSIRSMSVDETPDFENKIQCTTEAMNVTDISSKENSLYRDKSLEMLSTSNNVPAIESPEIETSSDLLDNVRKVSPELSTPMTQNSADDESPGEGTSVVHTHLPPGK</sequence>
<evidence type="ECO:0000313" key="2">
    <source>
        <dbReference type="EMBL" id="CAG2063913.1"/>
    </source>
</evidence>
<accession>A0ABN7P7V4</accession>
<evidence type="ECO:0000313" key="3">
    <source>
        <dbReference type="Proteomes" id="UP001153148"/>
    </source>
</evidence>
<evidence type="ECO:0000256" key="1">
    <source>
        <dbReference type="SAM" id="MobiDB-lite"/>
    </source>
</evidence>
<feature type="compositionally biased region" description="Low complexity" evidence="1">
    <location>
        <begin position="1"/>
        <end position="13"/>
    </location>
</feature>
<feature type="region of interest" description="Disordered" evidence="1">
    <location>
        <begin position="99"/>
        <end position="132"/>
    </location>
</feature>
<feature type="region of interest" description="Disordered" evidence="1">
    <location>
        <begin position="1"/>
        <end position="36"/>
    </location>
</feature>
<dbReference type="EMBL" id="CAJPIN010030115">
    <property type="protein sequence ID" value="CAG2063913.1"/>
    <property type="molecule type" value="Genomic_DNA"/>
</dbReference>
<dbReference type="Proteomes" id="UP001153148">
    <property type="component" value="Unassembled WGS sequence"/>
</dbReference>
<reference evidence="2" key="1">
    <citation type="submission" date="2021-03" db="EMBL/GenBank/DDBJ databases">
        <authorList>
            <person name="Tran Van P."/>
        </authorList>
    </citation>
    <scope>NUCLEOTIDE SEQUENCE</scope>
</reference>